<evidence type="ECO:0000313" key="6">
    <source>
        <dbReference type="EMBL" id="KAK5856838.1"/>
    </source>
</evidence>
<dbReference type="GO" id="GO:0005576">
    <property type="term" value="C:extracellular region"/>
    <property type="evidence" value="ECO:0007669"/>
    <property type="project" value="UniProtKB-SubCell"/>
</dbReference>
<evidence type="ECO:0000256" key="1">
    <source>
        <dbReference type="ARBA" id="ARBA00004613"/>
    </source>
</evidence>
<proteinExistence type="predicted"/>
<name>A0AAN8AIX3_ELEMC</name>
<protein>
    <recommendedName>
        <fullName evidence="5">C1q domain-containing protein</fullName>
    </recommendedName>
</protein>
<dbReference type="PRINTS" id="PR00007">
    <property type="entry name" value="COMPLEMNTC1Q"/>
</dbReference>
<reference evidence="6 7" key="1">
    <citation type="journal article" date="2023" name="Genes (Basel)">
        <title>Chromosome-Level Genome Assembly and Circadian Gene Repertoire of the Patagonia Blennie Eleginops maclovinus-The Closest Ancestral Proxy of Antarctic Cryonotothenioids.</title>
        <authorList>
            <person name="Cheng C.C."/>
            <person name="Rivera-Colon A.G."/>
            <person name="Minhas B.F."/>
            <person name="Wilson L."/>
            <person name="Rayamajhi N."/>
            <person name="Vargas-Chacoff L."/>
            <person name="Catchen J.M."/>
        </authorList>
    </citation>
    <scope>NUCLEOTIDE SEQUENCE [LARGE SCALE GENOMIC DNA]</scope>
    <source>
        <strain evidence="6">JMC-PN-2008</strain>
    </source>
</reference>
<dbReference type="Pfam" id="PF00386">
    <property type="entry name" value="C1q"/>
    <property type="match status" value="1"/>
</dbReference>
<dbReference type="AlphaFoldDB" id="A0AAN8AIX3"/>
<dbReference type="PANTHER" id="PTHR22923">
    <property type="entry name" value="CEREBELLIN-RELATED"/>
    <property type="match status" value="1"/>
</dbReference>
<dbReference type="Proteomes" id="UP001346869">
    <property type="component" value="Unassembled WGS sequence"/>
</dbReference>
<dbReference type="InterPro" id="IPR008983">
    <property type="entry name" value="Tumour_necrosis_fac-like_dom"/>
</dbReference>
<sequence length="222" mass="23630">MISNQMGSVFVTLVCVSSLVAANPKKLIPRQTAAAQQGGAVLFYAAFQGQLRDIEFNPITFNDVLVNQGSAYSNDSGVFTAPVTGIYQFVFAALLCRGNHNNVWYFVVNGARRTSCHAQVSGGDTTLNTCYCLEDLKKGDQVWMKQLSGTCAWASTVSKTITFSGVLLASEGVSTLGAKYGSGSSCPISSPGLIRTMVSGSEDLKASLTGVVLTLLCWLLWD</sequence>
<keyword evidence="7" id="KW-1185">Reference proteome</keyword>
<dbReference type="InterPro" id="IPR001073">
    <property type="entry name" value="C1q_dom"/>
</dbReference>
<keyword evidence="2" id="KW-0964">Secreted</keyword>
<feature type="chain" id="PRO_5042876207" description="C1q domain-containing protein" evidence="4">
    <location>
        <begin position="23"/>
        <end position="222"/>
    </location>
</feature>
<evidence type="ECO:0000256" key="3">
    <source>
        <dbReference type="ARBA" id="ARBA00022729"/>
    </source>
</evidence>
<dbReference type="Gene3D" id="2.60.120.40">
    <property type="match status" value="1"/>
</dbReference>
<feature type="domain" description="C1q" evidence="5">
    <location>
        <begin position="36"/>
        <end position="174"/>
    </location>
</feature>
<comment type="caution">
    <text evidence="6">The sequence shown here is derived from an EMBL/GenBank/DDBJ whole genome shotgun (WGS) entry which is preliminary data.</text>
</comment>
<feature type="signal peptide" evidence="4">
    <location>
        <begin position="1"/>
        <end position="22"/>
    </location>
</feature>
<reference evidence="6 7" key="2">
    <citation type="journal article" date="2023" name="Mol. Biol. Evol.">
        <title>Genomics of Secondarily Temperate Adaptation in the Only Non-Antarctic Icefish.</title>
        <authorList>
            <person name="Rivera-Colon A.G."/>
            <person name="Rayamajhi N."/>
            <person name="Minhas B.F."/>
            <person name="Madrigal G."/>
            <person name="Bilyk K.T."/>
            <person name="Yoon V."/>
            <person name="Hune M."/>
            <person name="Gregory S."/>
            <person name="Cheng C.H.C."/>
            <person name="Catchen J.M."/>
        </authorList>
    </citation>
    <scope>NUCLEOTIDE SEQUENCE [LARGE SCALE GENOMIC DNA]</scope>
    <source>
        <strain evidence="6">JMC-PN-2008</strain>
    </source>
</reference>
<dbReference type="InterPro" id="IPR050822">
    <property type="entry name" value="Cerebellin_Synaptic_Org"/>
</dbReference>
<dbReference type="SUPFAM" id="SSF49842">
    <property type="entry name" value="TNF-like"/>
    <property type="match status" value="1"/>
</dbReference>
<dbReference type="EMBL" id="JAUZQC010000017">
    <property type="protein sequence ID" value="KAK5856838.1"/>
    <property type="molecule type" value="Genomic_DNA"/>
</dbReference>
<dbReference type="SMART" id="SM00110">
    <property type="entry name" value="C1Q"/>
    <property type="match status" value="1"/>
</dbReference>
<gene>
    <name evidence="6" type="ORF">PBY51_008406</name>
</gene>
<comment type="subcellular location">
    <subcellularLocation>
        <location evidence="1">Secreted</location>
    </subcellularLocation>
</comment>
<dbReference type="PANTHER" id="PTHR22923:SF116">
    <property type="entry name" value="C1Q DOMAIN-CONTAINING PROTEIN"/>
    <property type="match status" value="1"/>
</dbReference>
<evidence type="ECO:0000259" key="5">
    <source>
        <dbReference type="PROSITE" id="PS50871"/>
    </source>
</evidence>
<organism evidence="6 7">
    <name type="scientific">Eleginops maclovinus</name>
    <name type="common">Patagonian blennie</name>
    <name type="synonym">Eleginus maclovinus</name>
    <dbReference type="NCBI Taxonomy" id="56733"/>
    <lineage>
        <taxon>Eukaryota</taxon>
        <taxon>Metazoa</taxon>
        <taxon>Chordata</taxon>
        <taxon>Craniata</taxon>
        <taxon>Vertebrata</taxon>
        <taxon>Euteleostomi</taxon>
        <taxon>Actinopterygii</taxon>
        <taxon>Neopterygii</taxon>
        <taxon>Teleostei</taxon>
        <taxon>Neoteleostei</taxon>
        <taxon>Acanthomorphata</taxon>
        <taxon>Eupercaria</taxon>
        <taxon>Perciformes</taxon>
        <taxon>Notothenioidei</taxon>
        <taxon>Eleginopidae</taxon>
        <taxon>Eleginops</taxon>
    </lineage>
</organism>
<accession>A0AAN8AIX3</accession>
<evidence type="ECO:0000256" key="2">
    <source>
        <dbReference type="ARBA" id="ARBA00022525"/>
    </source>
</evidence>
<evidence type="ECO:0000256" key="4">
    <source>
        <dbReference type="SAM" id="SignalP"/>
    </source>
</evidence>
<evidence type="ECO:0000313" key="7">
    <source>
        <dbReference type="Proteomes" id="UP001346869"/>
    </source>
</evidence>
<dbReference type="PROSITE" id="PS50871">
    <property type="entry name" value="C1Q"/>
    <property type="match status" value="1"/>
</dbReference>
<keyword evidence="3 4" id="KW-0732">Signal</keyword>